<dbReference type="Proteomes" id="UP000218272">
    <property type="component" value="Plasmid pSCLO_4"/>
</dbReference>
<dbReference type="EMBL" id="AP017658">
    <property type="protein sequence ID" value="BAV66827.1"/>
    <property type="molecule type" value="Genomic_DNA"/>
</dbReference>
<proteinExistence type="inferred from homology"/>
<dbReference type="InterPro" id="IPR013149">
    <property type="entry name" value="ADH-like_C"/>
</dbReference>
<dbReference type="PROSITE" id="PS51318">
    <property type="entry name" value="TAT"/>
    <property type="match status" value="1"/>
</dbReference>
<dbReference type="GO" id="GO:0016491">
    <property type="term" value="F:oxidoreductase activity"/>
    <property type="evidence" value="ECO:0007669"/>
    <property type="project" value="UniProtKB-KW"/>
</dbReference>
<reference evidence="9 10" key="1">
    <citation type="submission" date="2016-10" db="EMBL/GenBank/DDBJ databases">
        <title>Complete Genome Sequence of the Nonylphenol-Degrading Bacterium Sphingobium cloacae JCM 10874T.</title>
        <authorList>
            <person name="Ootsuka M."/>
            <person name="Nishizawa T."/>
            <person name="Ohta H."/>
        </authorList>
    </citation>
    <scope>NUCLEOTIDE SEQUENCE [LARGE SCALE GENOMIC DNA]</scope>
    <source>
        <strain evidence="9 10">JCM 10874</strain>
        <plasmid evidence="10">psclo_4 dna</plasmid>
    </source>
</reference>
<dbReference type="PANTHER" id="PTHR43350:SF19">
    <property type="entry name" value="D-GULOSIDE 3-DEHYDROGENASE"/>
    <property type="match status" value="1"/>
</dbReference>
<comment type="cofactor">
    <cofactor evidence="1">
        <name>Zn(2+)</name>
        <dbReference type="ChEBI" id="CHEBI:29105"/>
    </cofactor>
</comment>
<evidence type="ECO:0000256" key="4">
    <source>
        <dbReference type="ARBA" id="ARBA00022833"/>
    </source>
</evidence>
<dbReference type="Pfam" id="PF00107">
    <property type="entry name" value="ADH_zinc_N"/>
    <property type="match status" value="1"/>
</dbReference>
<accession>A0A1E1F8L0</accession>
<dbReference type="AlphaFoldDB" id="A0A1E1F8L0"/>
<dbReference type="InterPro" id="IPR006311">
    <property type="entry name" value="TAT_signal"/>
</dbReference>
<dbReference type="KEGG" id="sclo:SCLO_4000230"/>
<dbReference type="Gene3D" id="3.90.180.10">
    <property type="entry name" value="Medium-chain alcohol dehydrogenases, catalytic domain"/>
    <property type="match status" value="1"/>
</dbReference>
<protein>
    <submittedName>
        <fullName evidence="9">Alcohol dehydrogenase</fullName>
    </submittedName>
</protein>
<evidence type="ECO:0000259" key="8">
    <source>
        <dbReference type="Pfam" id="PF08240"/>
    </source>
</evidence>
<dbReference type="SUPFAM" id="SSF51735">
    <property type="entry name" value="NAD(P)-binding Rossmann-fold domains"/>
    <property type="match status" value="1"/>
</dbReference>
<comment type="similarity">
    <text evidence="2">Belongs to the zinc-containing alcohol dehydrogenase family.</text>
</comment>
<evidence type="ECO:0000256" key="3">
    <source>
        <dbReference type="ARBA" id="ARBA00022723"/>
    </source>
</evidence>
<keyword evidence="5" id="KW-0560">Oxidoreductase</keyword>
<evidence type="ECO:0000313" key="9">
    <source>
        <dbReference type="EMBL" id="BAV66827.1"/>
    </source>
</evidence>
<dbReference type="PANTHER" id="PTHR43350">
    <property type="entry name" value="NAD-DEPENDENT ALCOHOL DEHYDROGENASE"/>
    <property type="match status" value="1"/>
</dbReference>
<keyword evidence="4" id="KW-0862">Zinc</keyword>
<evidence type="ECO:0000256" key="2">
    <source>
        <dbReference type="ARBA" id="ARBA00008072"/>
    </source>
</evidence>
<evidence type="ECO:0000313" key="10">
    <source>
        <dbReference type="Proteomes" id="UP000218272"/>
    </source>
</evidence>
<evidence type="ECO:0000256" key="1">
    <source>
        <dbReference type="ARBA" id="ARBA00001947"/>
    </source>
</evidence>
<evidence type="ECO:0000256" key="5">
    <source>
        <dbReference type="ARBA" id="ARBA00023002"/>
    </source>
</evidence>
<organism evidence="9 10">
    <name type="scientific">Sphingobium cloacae</name>
    <dbReference type="NCBI Taxonomy" id="120107"/>
    <lineage>
        <taxon>Bacteria</taxon>
        <taxon>Pseudomonadati</taxon>
        <taxon>Pseudomonadota</taxon>
        <taxon>Alphaproteobacteria</taxon>
        <taxon>Sphingomonadales</taxon>
        <taxon>Sphingomonadaceae</taxon>
        <taxon>Sphingobium</taxon>
    </lineage>
</organism>
<sequence>MEHQCKQDGHSHGEASAGEQQGVPRRAALKAGAALATGGADGLLAGAAVAEQRAPAVLTGKQAGRKFRAWVQEGLWVGGKAGVEELRLKELQSRQVVVRTEASAPCYSLVQRGIGGRPAVKPAPKYAPDTVPQISNHTAVGIVEAVATDVRRVKPGDRVIIGVVSQCGNCYMCLRGRADHCQWAFAVPAGFPPEIATRADGSGLIAQIGIGGLAELNVCYEEYLCPIFTDLPADQLSLLGDTAATGFGGAMGVMKVEMGSNVVVLGAGPVGLSAVMAARVAGAAQIIVSEPVKHRREAAKRFGATTVLDPNAEGEGLVETIRELCKGPTGRITSGGRGWVSQADSDFVNATFGAVRDNRGPDFTIEAAGPTGDVPKVETPPDPTGILPMQQAWEMTRRGGEIVYLGFGQIGDVSYPAAAFANAGRTVHAGQQGGLNFMRDIPKIVSLMEQGKYDLRPMVTSRWRLEETNKAFQVASDRTELAPVVVFDS</sequence>
<feature type="domain" description="Alcohol dehydrogenase-like C-terminal" evidence="7">
    <location>
        <begin position="269"/>
        <end position="327"/>
    </location>
</feature>
<dbReference type="SUPFAM" id="SSF50129">
    <property type="entry name" value="GroES-like"/>
    <property type="match status" value="1"/>
</dbReference>
<dbReference type="InterPro" id="IPR011032">
    <property type="entry name" value="GroES-like_sf"/>
</dbReference>
<dbReference type="GO" id="GO:0046872">
    <property type="term" value="F:metal ion binding"/>
    <property type="evidence" value="ECO:0007669"/>
    <property type="project" value="UniProtKB-KW"/>
</dbReference>
<dbReference type="Pfam" id="PF08240">
    <property type="entry name" value="ADH_N"/>
    <property type="match status" value="1"/>
</dbReference>
<dbReference type="Gene3D" id="3.40.50.720">
    <property type="entry name" value="NAD(P)-binding Rossmann-like Domain"/>
    <property type="match status" value="1"/>
</dbReference>
<dbReference type="InterPro" id="IPR013154">
    <property type="entry name" value="ADH-like_N"/>
</dbReference>
<feature type="domain" description="Alcohol dehydrogenase-like N-terminal" evidence="8">
    <location>
        <begin position="94"/>
        <end position="226"/>
    </location>
</feature>
<feature type="region of interest" description="Disordered" evidence="6">
    <location>
        <begin position="1"/>
        <end position="23"/>
    </location>
</feature>
<evidence type="ECO:0000256" key="6">
    <source>
        <dbReference type="SAM" id="MobiDB-lite"/>
    </source>
</evidence>
<keyword evidence="9" id="KW-0614">Plasmid</keyword>
<name>A0A1E1F8L0_9SPHN</name>
<feature type="compositionally biased region" description="Basic and acidic residues" evidence="6">
    <location>
        <begin position="1"/>
        <end position="13"/>
    </location>
</feature>
<dbReference type="InterPro" id="IPR036291">
    <property type="entry name" value="NAD(P)-bd_dom_sf"/>
</dbReference>
<keyword evidence="3" id="KW-0479">Metal-binding</keyword>
<geneLocation type="plasmid" evidence="10">
    <name>psclo_4 dna</name>
</geneLocation>
<evidence type="ECO:0000259" key="7">
    <source>
        <dbReference type="Pfam" id="PF00107"/>
    </source>
</evidence>
<keyword evidence="10" id="KW-1185">Reference proteome</keyword>
<gene>
    <name evidence="9" type="ORF">SCLO_4000230</name>
</gene>